<name>A0AAN6MIK6_9PEZI</name>
<comment type="similarity">
    <text evidence="1">Belongs to the NmrA-type oxidoreductase family.</text>
</comment>
<dbReference type="Pfam" id="PF05368">
    <property type="entry name" value="NmrA"/>
    <property type="match status" value="1"/>
</dbReference>
<dbReference type="InterPro" id="IPR051164">
    <property type="entry name" value="NmrA-like_oxidored"/>
</dbReference>
<keyword evidence="2" id="KW-0521">NADP</keyword>
<keyword evidence="6" id="KW-1185">Reference proteome</keyword>
<dbReference type="EMBL" id="MU855571">
    <property type="protein sequence ID" value="KAK3901552.1"/>
    <property type="molecule type" value="Genomic_DNA"/>
</dbReference>
<evidence type="ECO:0000256" key="1">
    <source>
        <dbReference type="ARBA" id="ARBA00006328"/>
    </source>
</evidence>
<protein>
    <recommendedName>
        <fullName evidence="4">NmrA-like domain-containing protein</fullName>
    </recommendedName>
</protein>
<evidence type="ECO:0000259" key="4">
    <source>
        <dbReference type="Pfam" id="PF05368"/>
    </source>
</evidence>
<dbReference type="GO" id="GO:0005634">
    <property type="term" value="C:nucleus"/>
    <property type="evidence" value="ECO:0007669"/>
    <property type="project" value="TreeGrafter"/>
</dbReference>
<organism evidence="5 6">
    <name type="scientific">Staphylotrichum tortipilum</name>
    <dbReference type="NCBI Taxonomy" id="2831512"/>
    <lineage>
        <taxon>Eukaryota</taxon>
        <taxon>Fungi</taxon>
        <taxon>Dikarya</taxon>
        <taxon>Ascomycota</taxon>
        <taxon>Pezizomycotina</taxon>
        <taxon>Sordariomycetes</taxon>
        <taxon>Sordariomycetidae</taxon>
        <taxon>Sordariales</taxon>
        <taxon>Chaetomiaceae</taxon>
        <taxon>Staphylotrichum</taxon>
    </lineage>
</organism>
<dbReference type="PANTHER" id="PTHR42748">
    <property type="entry name" value="NITROGEN METABOLITE REPRESSION PROTEIN NMRA FAMILY MEMBER"/>
    <property type="match status" value="1"/>
</dbReference>
<dbReference type="PANTHER" id="PTHR42748:SF30">
    <property type="entry name" value="NMRA-LIKE DOMAIN-CONTAINING PROTEIN"/>
    <property type="match status" value="1"/>
</dbReference>
<dbReference type="AlphaFoldDB" id="A0AAN6MIK6"/>
<reference evidence="5" key="1">
    <citation type="journal article" date="2023" name="Mol. Phylogenet. Evol.">
        <title>Genome-scale phylogeny and comparative genomics of the fungal order Sordariales.</title>
        <authorList>
            <person name="Hensen N."/>
            <person name="Bonometti L."/>
            <person name="Westerberg I."/>
            <person name="Brannstrom I.O."/>
            <person name="Guillou S."/>
            <person name="Cros-Aarteil S."/>
            <person name="Calhoun S."/>
            <person name="Haridas S."/>
            <person name="Kuo A."/>
            <person name="Mondo S."/>
            <person name="Pangilinan J."/>
            <person name="Riley R."/>
            <person name="LaButti K."/>
            <person name="Andreopoulos B."/>
            <person name="Lipzen A."/>
            <person name="Chen C."/>
            <person name="Yan M."/>
            <person name="Daum C."/>
            <person name="Ng V."/>
            <person name="Clum A."/>
            <person name="Steindorff A."/>
            <person name="Ohm R.A."/>
            <person name="Martin F."/>
            <person name="Silar P."/>
            <person name="Natvig D.O."/>
            <person name="Lalanne C."/>
            <person name="Gautier V."/>
            <person name="Ament-Velasquez S.L."/>
            <person name="Kruys A."/>
            <person name="Hutchinson M.I."/>
            <person name="Powell A.J."/>
            <person name="Barry K."/>
            <person name="Miller A.N."/>
            <person name="Grigoriev I.V."/>
            <person name="Debuchy R."/>
            <person name="Gladieux P."/>
            <person name="Hiltunen Thoren M."/>
            <person name="Johannesson H."/>
        </authorList>
    </citation>
    <scope>NUCLEOTIDE SEQUENCE</scope>
    <source>
        <strain evidence="5">CBS 103.79</strain>
    </source>
</reference>
<evidence type="ECO:0000256" key="2">
    <source>
        <dbReference type="ARBA" id="ARBA00022857"/>
    </source>
</evidence>
<evidence type="ECO:0000256" key="3">
    <source>
        <dbReference type="ARBA" id="ARBA00023002"/>
    </source>
</evidence>
<dbReference type="GO" id="GO:0016491">
    <property type="term" value="F:oxidoreductase activity"/>
    <property type="evidence" value="ECO:0007669"/>
    <property type="project" value="UniProtKB-KW"/>
</dbReference>
<gene>
    <name evidence="5" type="ORF">C8A05DRAFT_44823</name>
</gene>
<dbReference type="Proteomes" id="UP001303889">
    <property type="component" value="Unassembled WGS sequence"/>
</dbReference>
<dbReference type="Gene3D" id="3.40.50.720">
    <property type="entry name" value="NAD(P)-binding Rossmann-like Domain"/>
    <property type="match status" value="1"/>
</dbReference>
<evidence type="ECO:0000313" key="6">
    <source>
        <dbReference type="Proteomes" id="UP001303889"/>
    </source>
</evidence>
<dbReference type="Gene3D" id="3.90.25.10">
    <property type="entry name" value="UDP-galactose 4-epimerase, domain 1"/>
    <property type="match status" value="1"/>
</dbReference>
<dbReference type="SUPFAM" id="SSF51735">
    <property type="entry name" value="NAD(P)-binding Rossmann-fold domains"/>
    <property type="match status" value="1"/>
</dbReference>
<reference evidence="5" key="2">
    <citation type="submission" date="2023-05" db="EMBL/GenBank/DDBJ databases">
        <authorList>
            <consortium name="Lawrence Berkeley National Laboratory"/>
            <person name="Steindorff A."/>
            <person name="Hensen N."/>
            <person name="Bonometti L."/>
            <person name="Westerberg I."/>
            <person name="Brannstrom I.O."/>
            <person name="Guillou S."/>
            <person name="Cros-Aarteil S."/>
            <person name="Calhoun S."/>
            <person name="Haridas S."/>
            <person name="Kuo A."/>
            <person name="Mondo S."/>
            <person name="Pangilinan J."/>
            <person name="Riley R."/>
            <person name="Labutti K."/>
            <person name="Andreopoulos B."/>
            <person name="Lipzen A."/>
            <person name="Chen C."/>
            <person name="Yanf M."/>
            <person name="Daum C."/>
            <person name="Ng V."/>
            <person name="Clum A."/>
            <person name="Ohm R."/>
            <person name="Martin F."/>
            <person name="Silar P."/>
            <person name="Natvig D."/>
            <person name="Lalanne C."/>
            <person name="Gautier V."/>
            <person name="Ament-Velasquez S.L."/>
            <person name="Kruys A."/>
            <person name="Hutchinson M.I."/>
            <person name="Powell A.J."/>
            <person name="Barry K."/>
            <person name="Miller A.N."/>
            <person name="Grigoriev I.V."/>
            <person name="Debuchy R."/>
            <person name="Gladieux P."/>
            <person name="Thoren M.H."/>
            <person name="Johannesson H."/>
        </authorList>
    </citation>
    <scope>NUCLEOTIDE SEQUENCE</scope>
    <source>
        <strain evidence="5">CBS 103.79</strain>
    </source>
</reference>
<evidence type="ECO:0000313" key="5">
    <source>
        <dbReference type="EMBL" id="KAK3901552.1"/>
    </source>
</evidence>
<feature type="domain" description="NmrA-like" evidence="4">
    <location>
        <begin position="4"/>
        <end position="246"/>
    </location>
</feature>
<sequence>MASHKVFVCTATGTQGGAVARQLRALGWEVNTTTRNPNSAAAQALTSIGVNVYQADWAATSYLETAMAGCDQLFLNMVPDFANPTNEATQGKHMLDIAKAAGVTHVVYSSAFSTPELDAIPFVQHAFSSKGVLEAAVREGGFRHWTIICPGYFMANFLAPKAQRLYPGAAETGEFTLAMRPDTALLMVDHEDIAAAAVAAFREPERFHGHKVDLTSETVSVERAIETMRRCTGRNIRARYLADDEVEAAKADNPMLAMDGILRVMSKWAGAEADTGAWGLPTTTFEAFVERERQVFEETFRNV</sequence>
<proteinExistence type="inferred from homology"/>
<dbReference type="InterPro" id="IPR036291">
    <property type="entry name" value="NAD(P)-bd_dom_sf"/>
</dbReference>
<accession>A0AAN6MIK6</accession>
<dbReference type="InterPro" id="IPR008030">
    <property type="entry name" value="NmrA-like"/>
</dbReference>
<comment type="caution">
    <text evidence="5">The sequence shown here is derived from an EMBL/GenBank/DDBJ whole genome shotgun (WGS) entry which is preliminary data.</text>
</comment>
<keyword evidence="3" id="KW-0560">Oxidoreductase</keyword>